<accession>A0ABX8CY48</accession>
<evidence type="ECO:0000313" key="2">
    <source>
        <dbReference type="EMBL" id="QVI23415.1"/>
    </source>
</evidence>
<dbReference type="EMBL" id="CP074371">
    <property type="protein sequence ID" value="QVI23415.1"/>
    <property type="molecule type" value="Genomic_DNA"/>
</dbReference>
<gene>
    <name evidence="2" type="ORF">KHQ06_11340</name>
</gene>
<dbReference type="RefSeq" id="WP_213559487.1">
    <property type="nucleotide sequence ID" value="NZ_JBHZDI010000029.1"/>
</dbReference>
<dbReference type="InterPro" id="IPR036894">
    <property type="entry name" value="YbaB-like_sf"/>
</dbReference>
<dbReference type="Gene3D" id="3.30.1310.10">
    <property type="entry name" value="Nucleoid-associated protein YbaB-like domain"/>
    <property type="match status" value="1"/>
</dbReference>
<dbReference type="Proteomes" id="UP000683310">
    <property type="component" value="Chromosome"/>
</dbReference>
<feature type="region of interest" description="Disordered" evidence="1">
    <location>
        <begin position="86"/>
        <end position="116"/>
    </location>
</feature>
<sequence>MDQRRARAEKIDEAIGVVRAQARAADRSMAIEVDAYGQITQIRLAPHAAAEGTQQLERTIIEQYRAARADAEAQAHKVYEQFLRNEKKEAAPAAPSQPEWADPDDVQPVRLWTDTR</sequence>
<name>A0ABX8CY48_9NOCA</name>
<keyword evidence="3" id="KW-1185">Reference proteome</keyword>
<protein>
    <recommendedName>
        <fullName evidence="4">YbaB/EbfC family nucleoid-associated protein</fullName>
    </recommendedName>
</protein>
<organism evidence="2 3">
    <name type="scientific">Nocardia tengchongensis</name>
    <dbReference type="NCBI Taxonomy" id="2055889"/>
    <lineage>
        <taxon>Bacteria</taxon>
        <taxon>Bacillati</taxon>
        <taxon>Actinomycetota</taxon>
        <taxon>Actinomycetes</taxon>
        <taxon>Mycobacteriales</taxon>
        <taxon>Nocardiaceae</taxon>
        <taxon>Nocardia</taxon>
    </lineage>
</organism>
<dbReference type="Pfam" id="PF02575">
    <property type="entry name" value="YbaB_DNA_bd"/>
    <property type="match status" value="1"/>
</dbReference>
<evidence type="ECO:0000313" key="3">
    <source>
        <dbReference type="Proteomes" id="UP000683310"/>
    </source>
</evidence>
<proteinExistence type="predicted"/>
<evidence type="ECO:0008006" key="4">
    <source>
        <dbReference type="Google" id="ProtNLM"/>
    </source>
</evidence>
<evidence type="ECO:0000256" key="1">
    <source>
        <dbReference type="SAM" id="MobiDB-lite"/>
    </source>
</evidence>
<reference evidence="2 3" key="1">
    <citation type="submission" date="2021-04" db="EMBL/GenBank/DDBJ databases">
        <title>Nocardia tengchongensis.</title>
        <authorList>
            <person name="Zhuang k."/>
            <person name="Ran Y."/>
            <person name="Li W."/>
        </authorList>
    </citation>
    <scope>NUCLEOTIDE SEQUENCE [LARGE SCALE GENOMIC DNA]</scope>
    <source>
        <strain evidence="2 3">CFH S0057</strain>
    </source>
</reference>
<dbReference type="InterPro" id="IPR004401">
    <property type="entry name" value="YbaB/EbfC"/>
</dbReference>